<dbReference type="FunFam" id="3.30.160.60:FF:002254">
    <property type="entry name" value="Zinc finger protein 540"/>
    <property type="match status" value="1"/>
</dbReference>
<feature type="domain" description="C2H2-type" evidence="12">
    <location>
        <begin position="602"/>
        <end position="629"/>
    </location>
</feature>
<dbReference type="FunFam" id="3.30.160.60:FF:000848">
    <property type="entry name" value="Zinc finger protein 35"/>
    <property type="match status" value="2"/>
</dbReference>
<organism evidence="14 15">
    <name type="scientific">Pongo abelii</name>
    <name type="common">Sumatran orangutan</name>
    <name type="synonym">Pongo pygmaeus abelii</name>
    <dbReference type="NCBI Taxonomy" id="9601"/>
    <lineage>
        <taxon>Eukaryota</taxon>
        <taxon>Metazoa</taxon>
        <taxon>Chordata</taxon>
        <taxon>Craniata</taxon>
        <taxon>Vertebrata</taxon>
        <taxon>Euteleostomi</taxon>
        <taxon>Mammalia</taxon>
        <taxon>Eutheria</taxon>
        <taxon>Euarchontoglires</taxon>
        <taxon>Primates</taxon>
        <taxon>Haplorrhini</taxon>
        <taxon>Catarrhini</taxon>
        <taxon>Hominidae</taxon>
        <taxon>Pongo</taxon>
    </lineage>
</organism>
<name>A0A8I5T229_PONAB</name>
<evidence type="ECO:0000259" key="12">
    <source>
        <dbReference type="PROSITE" id="PS50157"/>
    </source>
</evidence>
<dbReference type="GO" id="GO:0008270">
    <property type="term" value="F:zinc ion binding"/>
    <property type="evidence" value="ECO:0007669"/>
    <property type="project" value="UniProtKB-KW"/>
</dbReference>
<evidence type="ECO:0000256" key="3">
    <source>
        <dbReference type="ARBA" id="ARBA00022723"/>
    </source>
</evidence>
<dbReference type="Pfam" id="PF23561">
    <property type="entry name" value="zf-C2H2_15"/>
    <property type="match status" value="2"/>
</dbReference>
<dbReference type="Gene3D" id="3.30.160.60">
    <property type="entry name" value="Classic Zinc Finger"/>
    <property type="match status" value="13"/>
</dbReference>
<keyword evidence="15" id="KW-1185">Reference proteome</keyword>
<feature type="domain" description="C2H2-type" evidence="12">
    <location>
        <begin position="434"/>
        <end position="461"/>
    </location>
</feature>
<feature type="domain" description="C2H2-type" evidence="12">
    <location>
        <begin position="658"/>
        <end position="685"/>
    </location>
</feature>
<feature type="domain" description="C2H2-type" evidence="12">
    <location>
        <begin position="630"/>
        <end position="657"/>
    </location>
</feature>
<dbReference type="Pfam" id="PF00096">
    <property type="entry name" value="zf-C2H2"/>
    <property type="match status" value="10"/>
</dbReference>
<dbReference type="FunFam" id="3.30.160.60:FF:000622">
    <property type="entry name" value="zinc finger protein 26 isoform X3"/>
    <property type="match status" value="1"/>
</dbReference>
<feature type="domain" description="KRAB" evidence="13">
    <location>
        <begin position="68"/>
        <end position="139"/>
    </location>
</feature>
<feature type="domain" description="C2H2-type" evidence="12">
    <location>
        <begin position="574"/>
        <end position="601"/>
    </location>
</feature>
<evidence type="ECO:0000313" key="14">
    <source>
        <dbReference type="Ensembl" id="ENSPPYP00000029005.1"/>
    </source>
</evidence>
<dbReference type="InterPro" id="IPR056436">
    <property type="entry name" value="Znf-C2H2_ZIC1-5/GLI1-3-like"/>
</dbReference>
<keyword evidence="5 11" id="KW-0863">Zinc-finger</keyword>
<dbReference type="Pfam" id="PF01352">
    <property type="entry name" value="KRAB"/>
    <property type="match status" value="1"/>
</dbReference>
<evidence type="ECO:0000256" key="5">
    <source>
        <dbReference type="ARBA" id="ARBA00022771"/>
    </source>
</evidence>
<evidence type="ECO:0000256" key="4">
    <source>
        <dbReference type="ARBA" id="ARBA00022737"/>
    </source>
</evidence>
<dbReference type="PANTHER" id="PTHR24381">
    <property type="entry name" value="ZINC FINGER PROTEIN"/>
    <property type="match status" value="1"/>
</dbReference>
<dbReference type="FunFam" id="3.30.160.60:FF:002343">
    <property type="entry name" value="Zinc finger protein 33A"/>
    <property type="match status" value="4"/>
</dbReference>
<dbReference type="PROSITE" id="PS50805">
    <property type="entry name" value="KRAB"/>
    <property type="match status" value="1"/>
</dbReference>
<evidence type="ECO:0000256" key="1">
    <source>
        <dbReference type="ARBA" id="ARBA00004123"/>
    </source>
</evidence>
<dbReference type="FunFam" id="3.30.160.60:FF:000506">
    <property type="entry name" value="Zinc finger protein 23"/>
    <property type="match status" value="1"/>
</dbReference>
<keyword evidence="7" id="KW-0805">Transcription regulation</keyword>
<dbReference type="CDD" id="cd07765">
    <property type="entry name" value="KRAB_A-box"/>
    <property type="match status" value="1"/>
</dbReference>
<evidence type="ECO:0000256" key="2">
    <source>
        <dbReference type="ARBA" id="ARBA00006991"/>
    </source>
</evidence>
<dbReference type="FunFam" id="3.30.160.60:FF:000016">
    <property type="entry name" value="zinc finger protein 37 homolog"/>
    <property type="match status" value="1"/>
</dbReference>
<feature type="domain" description="C2H2-type" evidence="12">
    <location>
        <begin position="714"/>
        <end position="741"/>
    </location>
</feature>
<dbReference type="PROSITE" id="PS00028">
    <property type="entry name" value="ZINC_FINGER_C2H2_1"/>
    <property type="match status" value="12"/>
</dbReference>
<keyword evidence="6" id="KW-0862">Zinc</keyword>
<keyword evidence="8" id="KW-0238">DNA-binding</keyword>
<dbReference type="FunFam" id="3.30.160.60:FF:002215">
    <property type="entry name" value="Zinc finger protein 544"/>
    <property type="match status" value="1"/>
</dbReference>
<reference evidence="14" key="3">
    <citation type="submission" date="2025-09" db="UniProtKB">
        <authorList>
            <consortium name="Ensembl"/>
        </authorList>
    </citation>
    <scope>IDENTIFICATION</scope>
</reference>
<dbReference type="FunFam" id="3.30.160.60:FF:000934">
    <property type="entry name" value="zinc finger protein 90 homolog"/>
    <property type="match status" value="1"/>
</dbReference>
<sequence length="769" mass="87981">MLRLCVPGQSGSPAPQHLKEILLVEEVSQVFEGKDWSPEDLCPLHSSLFRCREEMEARSTLVPPQASVCFEDVAMAFTQEEWEQLDLAQRTLYREVTLETWEHIVSLGLFLSKSDVISQLEQEEDLCRAEQEAPRDWKATLEENRLNSEKDQAREELSHHVEVYRSVQEEPPCLVLGKVQDQSNQLREHQENSLRFMVLTSERLFAQREHCELELGGGYSLPSTLSLLPTTLPTSTGFPKPNSKVKELKQNSAFINHEKNGADGKHCESHQCARAFCQSVYLSKLGNIETGKKNPYEYIVSGDSLNYGSSPCFHGRTFSVKKSDDCKDYGNLFSHSVSLNEQKPVHFGKSQYECDECRETCFESLCLVETERSGPGETPFRCEERCAAFPMALSFSDCNIIQTTEKPSVCNQCGKSFSCCKLRHQRTHTGEKPFECTQCGKSFSQSYDLVIHQRTHTGEKPYECDLCGKSFTQRSKLITHQRIHTGEKPYQCIECGKSFRWNSNLIVHQRIHTGEKPYECTHCGKSFSQSYELVTHKRTHTGEKPFKCTQCGKSFSQKYDLVVHQRTHTGEKPYECDLCGKSFSQSSKLITHQRIHTGEKPYQCIECGKSFRWNSNLVIHQRIHTGEKPYDCTHCGKSFSQRYQLVAHKRTHTGEKPYECNECGKAFNRSTQLIRHLQIHTGEKPYKCNQCNKAFARSSYLVMHQRTHTGEKPFECSQCGKAFSGSSNLLSHQRIHSGEKPYECSDCGKSFRQRSQLVVHRRTHTGEKP</sequence>
<feature type="domain" description="C2H2-type" evidence="12">
    <location>
        <begin position="742"/>
        <end position="769"/>
    </location>
</feature>
<feature type="domain" description="C2H2-type" evidence="12">
    <location>
        <begin position="490"/>
        <end position="517"/>
    </location>
</feature>
<protein>
    <submittedName>
        <fullName evidence="14">Zinc finger protein 544</fullName>
    </submittedName>
</protein>
<keyword evidence="4" id="KW-0677">Repeat</keyword>
<dbReference type="SUPFAM" id="SSF109640">
    <property type="entry name" value="KRAB domain (Kruppel-associated box)"/>
    <property type="match status" value="1"/>
</dbReference>
<dbReference type="SMART" id="SM00355">
    <property type="entry name" value="ZnF_C2H2"/>
    <property type="match status" value="12"/>
</dbReference>
<reference evidence="14" key="2">
    <citation type="submission" date="2025-08" db="UniProtKB">
        <authorList>
            <consortium name="Ensembl"/>
        </authorList>
    </citation>
    <scope>IDENTIFICATION</scope>
</reference>
<feature type="domain" description="C2H2-type" evidence="12">
    <location>
        <begin position="518"/>
        <end position="545"/>
    </location>
</feature>
<evidence type="ECO:0000259" key="13">
    <source>
        <dbReference type="PROSITE" id="PS50805"/>
    </source>
</evidence>
<dbReference type="Gene3D" id="6.10.140.140">
    <property type="match status" value="1"/>
</dbReference>
<comment type="similarity">
    <text evidence="2">Belongs to the krueppel C2H2-type zinc-finger protein family.</text>
</comment>
<evidence type="ECO:0000256" key="8">
    <source>
        <dbReference type="ARBA" id="ARBA00023125"/>
    </source>
</evidence>
<keyword evidence="3" id="KW-0479">Metal-binding</keyword>
<evidence type="ECO:0000256" key="6">
    <source>
        <dbReference type="ARBA" id="ARBA00022833"/>
    </source>
</evidence>
<feature type="domain" description="C2H2-type" evidence="12">
    <location>
        <begin position="686"/>
        <end position="713"/>
    </location>
</feature>
<evidence type="ECO:0000313" key="15">
    <source>
        <dbReference type="Proteomes" id="UP000001595"/>
    </source>
</evidence>
<dbReference type="GeneTree" id="ENSGT01150000286941"/>
<accession>A0A8I5T229</accession>
<dbReference type="InterPro" id="IPR001909">
    <property type="entry name" value="KRAB"/>
</dbReference>
<evidence type="ECO:0000256" key="7">
    <source>
        <dbReference type="ARBA" id="ARBA00023015"/>
    </source>
</evidence>
<dbReference type="Ensembl" id="ENSPPYT00000042029.1">
    <property type="protein sequence ID" value="ENSPPYP00000029005.1"/>
    <property type="gene ID" value="ENSPPYG00000010494.3"/>
</dbReference>
<gene>
    <name evidence="14" type="primary">ZNF544</name>
</gene>
<dbReference type="InterPro" id="IPR036236">
    <property type="entry name" value="Znf_C2H2_sf"/>
</dbReference>
<dbReference type="GO" id="GO:0000981">
    <property type="term" value="F:DNA-binding transcription factor activity, RNA polymerase II-specific"/>
    <property type="evidence" value="ECO:0007669"/>
    <property type="project" value="TreeGrafter"/>
</dbReference>
<proteinExistence type="inferred from homology"/>
<keyword evidence="9" id="KW-0804">Transcription</keyword>
<dbReference type="Proteomes" id="UP000001595">
    <property type="component" value="Chromosome 19"/>
</dbReference>
<dbReference type="InterPro" id="IPR013087">
    <property type="entry name" value="Znf_C2H2_type"/>
</dbReference>
<dbReference type="GO" id="GO:0005634">
    <property type="term" value="C:nucleus"/>
    <property type="evidence" value="ECO:0007669"/>
    <property type="project" value="UniProtKB-SubCell"/>
</dbReference>
<dbReference type="PROSITE" id="PS50157">
    <property type="entry name" value="ZINC_FINGER_C2H2_2"/>
    <property type="match status" value="13"/>
</dbReference>
<feature type="domain" description="C2H2-type" evidence="12">
    <location>
        <begin position="408"/>
        <end position="433"/>
    </location>
</feature>
<feature type="domain" description="C2H2-type" evidence="12">
    <location>
        <begin position="462"/>
        <end position="489"/>
    </location>
</feature>
<reference evidence="14 15" key="1">
    <citation type="submission" date="2008-02" db="EMBL/GenBank/DDBJ databases">
        <title>A 6x draft sequence assembly of the Pongo pygmaeus abelii genome.</title>
        <authorList>
            <person name="Wilson R.K."/>
            <person name="Mardis E."/>
        </authorList>
    </citation>
    <scope>NUCLEOTIDE SEQUENCE [LARGE SCALE GENOMIC DNA]</scope>
</reference>
<dbReference type="SMART" id="SM00349">
    <property type="entry name" value="KRAB"/>
    <property type="match status" value="1"/>
</dbReference>
<dbReference type="AlphaFoldDB" id="A0A8I5T229"/>
<dbReference type="GO" id="GO:0000977">
    <property type="term" value="F:RNA polymerase II transcription regulatory region sequence-specific DNA binding"/>
    <property type="evidence" value="ECO:0007669"/>
    <property type="project" value="TreeGrafter"/>
</dbReference>
<evidence type="ECO:0000256" key="10">
    <source>
        <dbReference type="ARBA" id="ARBA00023242"/>
    </source>
</evidence>
<dbReference type="OMA" id="KPAVICW"/>
<evidence type="ECO:0000256" key="9">
    <source>
        <dbReference type="ARBA" id="ARBA00023163"/>
    </source>
</evidence>
<comment type="subcellular location">
    <subcellularLocation>
        <location evidence="1">Nucleus</location>
    </subcellularLocation>
</comment>
<keyword evidence="10" id="KW-0539">Nucleus</keyword>
<dbReference type="InterPro" id="IPR036051">
    <property type="entry name" value="KRAB_dom_sf"/>
</dbReference>
<evidence type="ECO:0000256" key="11">
    <source>
        <dbReference type="PROSITE-ProRule" id="PRU00042"/>
    </source>
</evidence>
<dbReference type="SUPFAM" id="SSF57667">
    <property type="entry name" value="beta-beta-alpha zinc fingers"/>
    <property type="match status" value="8"/>
</dbReference>
<dbReference type="PANTHER" id="PTHR24381:SF390">
    <property type="entry name" value="ZINC FINGER PROTEIN 37 HOMOLOG"/>
    <property type="match status" value="1"/>
</dbReference>
<feature type="domain" description="C2H2-type" evidence="12">
    <location>
        <begin position="546"/>
        <end position="573"/>
    </location>
</feature>